<organism evidence="1 2">
    <name type="scientific">Shimia marina</name>
    <dbReference type="NCBI Taxonomy" id="321267"/>
    <lineage>
        <taxon>Bacteria</taxon>
        <taxon>Pseudomonadati</taxon>
        <taxon>Pseudomonadota</taxon>
        <taxon>Alphaproteobacteria</taxon>
        <taxon>Rhodobacterales</taxon>
        <taxon>Roseobacteraceae</taxon>
    </lineage>
</organism>
<dbReference type="CDD" id="cd00586">
    <property type="entry name" value="4HBT"/>
    <property type="match status" value="1"/>
</dbReference>
<dbReference type="RefSeq" id="WP_058238918.1">
    <property type="nucleotide sequence ID" value="NZ_CYPW01000006.1"/>
</dbReference>
<dbReference type="SUPFAM" id="SSF54637">
    <property type="entry name" value="Thioesterase/thiol ester dehydrase-isomerase"/>
    <property type="match status" value="1"/>
</dbReference>
<dbReference type="STRING" id="321267.SHM7688_01076"/>
<evidence type="ECO:0000313" key="2">
    <source>
        <dbReference type="Proteomes" id="UP000054823"/>
    </source>
</evidence>
<keyword evidence="2" id="KW-1185">Reference proteome</keyword>
<evidence type="ECO:0008006" key="3">
    <source>
        <dbReference type="Google" id="ProtNLM"/>
    </source>
</evidence>
<dbReference type="Gene3D" id="3.10.129.10">
    <property type="entry name" value="Hotdog Thioesterase"/>
    <property type="match status" value="1"/>
</dbReference>
<evidence type="ECO:0000313" key="1">
    <source>
        <dbReference type="EMBL" id="CUH51637.1"/>
    </source>
</evidence>
<dbReference type="OrthoDB" id="3727779at2"/>
<dbReference type="InterPro" id="IPR051490">
    <property type="entry name" value="THEM6_lcsJ_thioesterase"/>
</dbReference>
<dbReference type="Pfam" id="PF13279">
    <property type="entry name" value="4HBT_2"/>
    <property type="match status" value="1"/>
</dbReference>
<reference evidence="1 2" key="1">
    <citation type="submission" date="2015-09" db="EMBL/GenBank/DDBJ databases">
        <authorList>
            <consortium name="Swine Surveillance"/>
        </authorList>
    </citation>
    <scope>NUCLEOTIDE SEQUENCE [LARGE SCALE GENOMIC DNA]</scope>
    <source>
        <strain evidence="1 2">CECT 7688</strain>
    </source>
</reference>
<dbReference type="PANTHER" id="PTHR12475:SF4">
    <property type="entry name" value="PROTEIN THEM6"/>
    <property type="match status" value="1"/>
</dbReference>
<gene>
    <name evidence="1" type="ORF">SHM7688_01076</name>
</gene>
<accession>A0A0P1ENP9</accession>
<proteinExistence type="predicted"/>
<name>A0A0P1ENP9_9RHOB</name>
<protein>
    <recommendedName>
        <fullName evidence="3">Thioeseterase</fullName>
    </recommendedName>
</protein>
<dbReference type="AlphaFoldDB" id="A0A0P1ENP9"/>
<sequence>MYPVMRMVKEMIKFRNASPLPVTGTHVSQHRCWPSDIDLWMELNNGRTLTLFDLGRIPLASRIGLVKVLREQKWSMTMAGASVRYRRRIRTFEKIEMRSRAACWDDRFVYLEQSMWKQNGECANHALYRAAVTDASGIVSPARVMEAMGQDTPSPDAPDWIKGWIAADADRPWPPMQE</sequence>
<dbReference type="EMBL" id="CYPW01000006">
    <property type="protein sequence ID" value="CUH51637.1"/>
    <property type="molecule type" value="Genomic_DNA"/>
</dbReference>
<dbReference type="PANTHER" id="PTHR12475">
    <property type="match status" value="1"/>
</dbReference>
<dbReference type="Proteomes" id="UP000054823">
    <property type="component" value="Unassembled WGS sequence"/>
</dbReference>
<dbReference type="InterPro" id="IPR029069">
    <property type="entry name" value="HotDog_dom_sf"/>
</dbReference>